<feature type="chain" id="PRO_5003608868" description="Outer membrane protein beta-barrel domain-containing protein" evidence="1">
    <location>
        <begin position="24"/>
        <end position="196"/>
    </location>
</feature>
<dbReference type="Proteomes" id="UP000003571">
    <property type="component" value="Unassembled WGS sequence"/>
</dbReference>
<dbReference type="OrthoDB" id="358677at2"/>
<reference evidence="2 3" key="1">
    <citation type="submission" date="2011-09" db="EMBL/GenBank/DDBJ databases">
        <title>The draft genome of Treponema saccharophilum DSM 2985.</title>
        <authorList>
            <consortium name="US DOE Joint Genome Institute (JGI-PGF)"/>
            <person name="Lucas S."/>
            <person name="Copeland A."/>
            <person name="Lapidus A."/>
            <person name="Glavina del Rio T."/>
            <person name="Dalin E."/>
            <person name="Tice H."/>
            <person name="Bruce D."/>
            <person name="Goodwin L."/>
            <person name="Pitluck S."/>
            <person name="Peters L."/>
            <person name="Kyrpides N."/>
            <person name="Mavromatis K."/>
            <person name="Ivanova N."/>
            <person name="Markowitz V."/>
            <person name="Cheng J.-F."/>
            <person name="Hugenholtz P."/>
            <person name="Woyke T."/>
            <person name="Wu D."/>
            <person name="Gronow S."/>
            <person name="Wellnitz S."/>
            <person name="Brambilla E."/>
            <person name="Klenk H.-P."/>
            <person name="Eisen J.A."/>
        </authorList>
    </citation>
    <scope>NUCLEOTIDE SEQUENCE [LARGE SCALE GENOMIC DNA]</scope>
    <source>
        <strain evidence="2 3">DSM 2985</strain>
    </source>
</reference>
<dbReference type="EMBL" id="AGRW01000052">
    <property type="protein sequence ID" value="EIC01129.1"/>
    <property type="molecule type" value="Genomic_DNA"/>
</dbReference>
<accession>H7EN65</accession>
<evidence type="ECO:0000256" key="1">
    <source>
        <dbReference type="SAM" id="SignalP"/>
    </source>
</evidence>
<dbReference type="RefSeq" id="WP_002705883.1">
    <property type="nucleotide sequence ID" value="NZ_AGRW01000052.1"/>
</dbReference>
<evidence type="ECO:0000313" key="3">
    <source>
        <dbReference type="Proteomes" id="UP000003571"/>
    </source>
</evidence>
<organism evidence="2 3">
    <name type="scientific">Treponema saccharophilum DSM 2985</name>
    <dbReference type="NCBI Taxonomy" id="907348"/>
    <lineage>
        <taxon>Bacteria</taxon>
        <taxon>Pseudomonadati</taxon>
        <taxon>Spirochaetota</taxon>
        <taxon>Spirochaetia</taxon>
        <taxon>Spirochaetales</taxon>
        <taxon>Treponemataceae</taxon>
        <taxon>Treponema</taxon>
    </lineage>
</organism>
<keyword evidence="1" id="KW-0732">Signal</keyword>
<comment type="caution">
    <text evidence="2">The sequence shown here is derived from an EMBL/GenBank/DDBJ whole genome shotgun (WGS) entry which is preliminary data.</text>
</comment>
<name>H7EN65_9SPIR</name>
<feature type="signal peptide" evidence="1">
    <location>
        <begin position="1"/>
        <end position="23"/>
    </location>
</feature>
<keyword evidence="3" id="KW-1185">Reference proteome</keyword>
<evidence type="ECO:0000313" key="2">
    <source>
        <dbReference type="EMBL" id="EIC01129.1"/>
    </source>
</evidence>
<dbReference type="eggNOG" id="ENOG5031CPA">
    <property type="taxonomic scope" value="Bacteria"/>
</dbReference>
<dbReference type="PATRIC" id="fig|907348.3.peg.2383"/>
<gene>
    <name evidence="2" type="ORF">TresaDRAFT_0954</name>
</gene>
<sequence length="196" mass="20923">MISFGKKIAAVLVALSCSFPFFSESSVSSSVEVGLGSGFVFYGSKSTRDFVDAVPGSKQFVANVNAAAYVPLADFVSAGIGFDTFIDGHWGDGDSIYLWDYSFQLGTRIYPGLAGLCLGIDYAIGRRTDFCDLSFGGERIDCVRNTGWGNGFIFSAAYDFAYGSGGIAPVVGFSWKHMPRGNASDNILSVSLKIKK</sequence>
<dbReference type="STRING" id="907348.TresaDRAFT_0954"/>
<evidence type="ECO:0008006" key="4">
    <source>
        <dbReference type="Google" id="ProtNLM"/>
    </source>
</evidence>
<protein>
    <recommendedName>
        <fullName evidence="4">Outer membrane protein beta-barrel domain-containing protein</fullName>
    </recommendedName>
</protein>
<dbReference type="AlphaFoldDB" id="H7EN65"/>
<proteinExistence type="predicted"/>